<dbReference type="RefSeq" id="XP_028878150.1">
    <property type="nucleotide sequence ID" value="XM_029030585.1"/>
</dbReference>
<evidence type="ECO:0000313" key="2">
    <source>
        <dbReference type="EMBL" id="ORC84084.1"/>
    </source>
</evidence>
<dbReference type="AlphaFoldDB" id="A0A1X0NH21"/>
<dbReference type="EMBL" id="NBCO01000050">
    <property type="protein sequence ID" value="ORC84084.1"/>
    <property type="molecule type" value="Genomic_DNA"/>
</dbReference>
<feature type="compositionally biased region" description="Low complexity" evidence="1">
    <location>
        <begin position="112"/>
        <end position="134"/>
    </location>
</feature>
<evidence type="ECO:0000313" key="3">
    <source>
        <dbReference type="Proteomes" id="UP000192257"/>
    </source>
</evidence>
<accession>A0A1X0NH21</accession>
<keyword evidence="3" id="KW-1185">Reference proteome</keyword>
<dbReference type="VEuPathDB" id="TriTrypDB:TM35_000501380"/>
<name>A0A1X0NH21_9TRYP</name>
<protein>
    <submittedName>
        <fullName evidence="2">Uncharacterized protein</fullName>
    </submittedName>
</protein>
<reference evidence="2 3" key="1">
    <citation type="submission" date="2017-03" db="EMBL/GenBank/DDBJ databases">
        <title>An alternative strategy for trypanosome survival in the mammalian bloodstream revealed through genome and transcriptome analysis of the ubiquitous bovine parasite Trypanosoma (Megatrypanum) theileri.</title>
        <authorList>
            <person name="Kelly S."/>
            <person name="Ivens A."/>
            <person name="Mott A."/>
            <person name="O'Neill E."/>
            <person name="Emms D."/>
            <person name="Macleod O."/>
            <person name="Voorheis P."/>
            <person name="Matthews J."/>
            <person name="Matthews K."/>
            <person name="Carrington M."/>
        </authorList>
    </citation>
    <scope>NUCLEOTIDE SEQUENCE [LARGE SCALE GENOMIC DNA]</scope>
    <source>
        <strain evidence="2">Edinburgh</strain>
    </source>
</reference>
<dbReference type="GeneID" id="39990365"/>
<dbReference type="Proteomes" id="UP000192257">
    <property type="component" value="Unassembled WGS sequence"/>
</dbReference>
<feature type="compositionally biased region" description="Basic and acidic residues" evidence="1">
    <location>
        <begin position="26"/>
        <end position="44"/>
    </location>
</feature>
<comment type="caution">
    <text evidence="2">The sequence shown here is derived from an EMBL/GenBank/DDBJ whole genome shotgun (WGS) entry which is preliminary data.</text>
</comment>
<evidence type="ECO:0000256" key="1">
    <source>
        <dbReference type="SAM" id="MobiDB-lite"/>
    </source>
</evidence>
<proteinExistence type="predicted"/>
<sequence>MEQQGGRQEEAAGPSIPNPPDVVAPSEDRVLEEKPQNGMEDGKAVKPPSASEDEEHKQETEATDGATTGQNQSPGSTAGSPVDQETSGNTADNSTPGTSNATQQSPEAVVDATSPSESQETTSTTPASTENTNTDASATTPSPVPNAEISNIASTVKNKANVDSSISPVWMRTAAPLLIVAVLVSVTVY</sequence>
<gene>
    <name evidence="2" type="ORF">TM35_000501380</name>
</gene>
<organism evidence="2 3">
    <name type="scientific">Trypanosoma theileri</name>
    <dbReference type="NCBI Taxonomy" id="67003"/>
    <lineage>
        <taxon>Eukaryota</taxon>
        <taxon>Discoba</taxon>
        <taxon>Euglenozoa</taxon>
        <taxon>Kinetoplastea</taxon>
        <taxon>Metakinetoplastina</taxon>
        <taxon>Trypanosomatida</taxon>
        <taxon>Trypanosomatidae</taxon>
        <taxon>Trypanosoma</taxon>
    </lineage>
</organism>
<feature type="compositionally biased region" description="Polar residues" evidence="1">
    <location>
        <begin position="65"/>
        <end position="106"/>
    </location>
</feature>
<feature type="region of interest" description="Disordered" evidence="1">
    <location>
        <begin position="1"/>
        <end position="147"/>
    </location>
</feature>